<dbReference type="GO" id="GO:0003677">
    <property type="term" value="F:DNA binding"/>
    <property type="evidence" value="ECO:0007669"/>
    <property type="project" value="UniProtKB-KW"/>
</dbReference>
<comment type="similarity">
    <text evidence="1">Belongs to the LysR transcriptional regulatory family.</text>
</comment>
<evidence type="ECO:0000313" key="6">
    <source>
        <dbReference type="EMBL" id="UYM04230.1"/>
    </source>
</evidence>
<reference evidence="6" key="1">
    <citation type="submission" date="2022-01" db="EMBL/GenBank/DDBJ databases">
        <title>Nocardioidaceae gen. sp. A5X3R13.</title>
        <authorList>
            <person name="Lopez Marin M.A."/>
            <person name="Uhlik O."/>
        </authorList>
    </citation>
    <scope>NUCLEOTIDE SEQUENCE</scope>
    <source>
        <strain evidence="6">A5X3R13</strain>
    </source>
</reference>
<dbReference type="Gene3D" id="3.40.190.10">
    <property type="entry name" value="Periplasmic binding protein-like II"/>
    <property type="match status" value="2"/>
</dbReference>
<dbReference type="AlphaFoldDB" id="A0AA46YJ76"/>
<dbReference type="PANTHER" id="PTHR30579:SF0">
    <property type="entry name" value="HTH-TYPE TRANSCRIPTIONAL ACTIVATOR ALLS"/>
    <property type="match status" value="1"/>
</dbReference>
<feature type="domain" description="HTH lysR-type" evidence="5">
    <location>
        <begin position="14"/>
        <end position="71"/>
    </location>
</feature>
<dbReference type="Proteomes" id="UP001164390">
    <property type="component" value="Chromosome"/>
</dbReference>
<dbReference type="SUPFAM" id="SSF46785">
    <property type="entry name" value="Winged helix' DNA-binding domain"/>
    <property type="match status" value="1"/>
</dbReference>
<dbReference type="PROSITE" id="PS50931">
    <property type="entry name" value="HTH_LYSR"/>
    <property type="match status" value="1"/>
</dbReference>
<evidence type="ECO:0000256" key="3">
    <source>
        <dbReference type="ARBA" id="ARBA00023125"/>
    </source>
</evidence>
<proteinExistence type="inferred from homology"/>
<dbReference type="InterPro" id="IPR000847">
    <property type="entry name" value="LysR_HTH_N"/>
</dbReference>
<keyword evidence="2" id="KW-0805">Transcription regulation</keyword>
<evidence type="ECO:0000259" key="5">
    <source>
        <dbReference type="PROSITE" id="PS50931"/>
    </source>
</evidence>
<dbReference type="SUPFAM" id="SSF53850">
    <property type="entry name" value="Periplasmic binding protein-like II"/>
    <property type="match status" value="1"/>
</dbReference>
<dbReference type="InterPro" id="IPR036388">
    <property type="entry name" value="WH-like_DNA-bd_sf"/>
</dbReference>
<dbReference type="PRINTS" id="PR00039">
    <property type="entry name" value="HTHLYSR"/>
</dbReference>
<dbReference type="EMBL" id="CP094970">
    <property type="protein sequence ID" value="UYM04230.1"/>
    <property type="molecule type" value="Genomic_DNA"/>
</dbReference>
<dbReference type="Pfam" id="PF03466">
    <property type="entry name" value="LysR_substrate"/>
    <property type="match status" value="1"/>
</dbReference>
<dbReference type="InterPro" id="IPR005119">
    <property type="entry name" value="LysR_subst-bd"/>
</dbReference>
<dbReference type="PANTHER" id="PTHR30579">
    <property type="entry name" value="TRANSCRIPTIONAL REGULATOR"/>
    <property type="match status" value="1"/>
</dbReference>
<keyword evidence="7" id="KW-1185">Reference proteome</keyword>
<dbReference type="GO" id="GO:0003700">
    <property type="term" value="F:DNA-binding transcription factor activity"/>
    <property type="evidence" value="ECO:0007669"/>
    <property type="project" value="InterPro"/>
</dbReference>
<dbReference type="InterPro" id="IPR050176">
    <property type="entry name" value="LTTR"/>
</dbReference>
<sequence>MADRTDDDGGVPNLDVTCLRSLVAVASFAGVRRAADSLHLSQAAVSGHIRRLESQLGFAIVTRQGRNIAFTTRGEDVLREAYRLVAAHDDAVDRLAGADDDAIVIASTEQVSEPMLSAVVDVLSAKHPRTPIGLRFHRSARLREFVHEHRADVAIGFGPLGSTTIDVGDVPLTWFAATDKSPDPNDVVAFSAPCVVRDRMLDASGAQRVVTRECIDLTSLLTAVRDGVGVTALPSTSNHGPGIAPVTHLPTLSPVPLTLATGSRIDARTRREIVAALRTAWVGR</sequence>
<gene>
    <name evidence="6" type="ORF">L0C25_17000</name>
</gene>
<evidence type="ECO:0000313" key="7">
    <source>
        <dbReference type="Proteomes" id="UP001164390"/>
    </source>
</evidence>
<dbReference type="KEGG" id="sgrg:L0C25_17000"/>
<evidence type="ECO:0000256" key="1">
    <source>
        <dbReference type="ARBA" id="ARBA00009437"/>
    </source>
</evidence>
<protein>
    <submittedName>
        <fullName evidence="6">LysR family transcriptional regulator</fullName>
    </submittedName>
</protein>
<keyword evidence="4" id="KW-0804">Transcription</keyword>
<dbReference type="Gene3D" id="1.10.10.10">
    <property type="entry name" value="Winged helix-like DNA-binding domain superfamily/Winged helix DNA-binding domain"/>
    <property type="match status" value="1"/>
</dbReference>
<dbReference type="RefSeq" id="WP_271632890.1">
    <property type="nucleotide sequence ID" value="NZ_CP094970.1"/>
</dbReference>
<dbReference type="InterPro" id="IPR036390">
    <property type="entry name" value="WH_DNA-bd_sf"/>
</dbReference>
<keyword evidence="3" id="KW-0238">DNA-binding</keyword>
<organism evidence="6 7">
    <name type="scientific">Solicola gregarius</name>
    <dbReference type="NCBI Taxonomy" id="2908642"/>
    <lineage>
        <taxon>Bacteria</taxon>
        <taxon>Bacillati</taxon>
        <taxon>Actinomycetota</taxon>
        <taxon>Actinomycetes</taxon>
        <taxon>Propionibacteriales</taxon>
        <taxon>Nocardioidaceae</taxon>
        <taxon>Solicola</taxon>
    </lineage>
</organism>
<dbReference type="Pfam" id="PF00126">
    <property type="entry name" value="HTH_1"/>
    <property type="match status" value="1"/>
</dbReference>
<name>A0AA46YJ76_9ACTN</name>
<evidence type="ECO:0000256" key="4">
    <source>
        <dbReference type="ARBA" id="ARBA00023163"/>
    </source>
</evidence>
<accession>A0AA46YJ76</accession>
<evidence type="ECO:0000256" key="2">
    <source>
        <dbReference type="ARBA" id="ARBA00023015"/>
    </source>
</evidence>